<comment type="caution">
    <text evidence="1">The sequence shown here is derived from an EMBL/GenBank/DDBJ whole genome shotgun (WGS) entry which is preliminary data.</text>
</comment>
<protein>
    <recommendedName>
        <fullName evidence="2">DUF1822 domain-containing protein</fullName>
    </recommendedName>
</protein>
<dbReference type="InterPro" id="IPR014951">
    <property type="entry name" value="DUF1822"/>
</dbReference>
<evidence type="ECO:0008006" key="2">
    <source>
        <dbReference type="Google" id="ProtNLM"/>
    </source>
</evidence>
<dbReference type="EMBL" id="MJGC01000132">
    <property type="protein sequence ID" value="OEJ72403.1"/>
    <property type="molecule type" value="Genomic_DNA"/>
</dbReference>
<gene>
    <name evidence="1" type="ORF">BH720_25335</name>
</gene>
<reference evidence="1" key="1">
    <citation type="submission" date="2016-09" db="EMBL/GenBank/DDBJ databases">
        <title>Draft genome of thermotolerant cyanobacterium Desertifilum sp. strain IPPAS B-1220.</title>
        <authorList>
            <person name="Sinetova M.A."/>
            <person name="Bolakhan K."/>
            <person name="Zayadan B.K."/>
            <person name="Mironov K.S."/>
            <person name="Ustinova V."/>
            <person name="Kupriyanova E.V."/>
            <person name="Sidorov R.A."/>
            <person name="Skrypnik A.N."/>
            <person name="Gogoleva N.E."/>
            <person name="Gogolev Y.V."/>
            <person name="Los D.A."/>
        </authorList>
    </citation>
    <scope>NUCLEOTIDE SEQUENCE [LARGE SCALE GENOMIC DNA]</scope>
    <source>
        <strain evidence="1">IPPAS B-1220</strain>
    </source>
</reference>
<organism evidence="1">
    <name type="scientific">Desertifilum tharense IPPAS B-1220</name>
    <dbReference type="NCBI Taxonomy" id="1781255"/>
    <lineage>
        <taxon>Bacteria</taxon>
        <taxon>Bacillati</taxon>
        <taxon>Cyanobacteriota</taxon>
        <taxon>Cyanophyceae</taxon>
        <taxon>Desertifilales</taxon>
        <taxon>Desertifilaceae</taxon>
        <taxon>Desertifilum</taxon>
    </lineage>
</organism>
<accession>A0A1E5QDJ3</accession>
<name>A0A1E5QDJ3_9CYAN</name>
<sequence>MGSHKNRLTFTVPLGRPECLDAERLSKQHVTSQKIKQVYLNTLAVSAVNFYLQCLGIETDLESSDSWNPLMQHLLDVADLCVPPLGKLECRPILPTHRMLYVPPEVWSDRIGFIGVAFNESLTEATLVGFVQTVDSEEIPLHNLESLSSFIVYLNALQPAQTIRLSHWFSGVIEAGWQKVEEILQPSPEFAFNFRYHGSVQRGKLLHLEPLNQPIALLVGLQQAPADRVNVLLEIHSGSDRDYLPENLKLMLLDHCGTSVMEAIAKSTNRNIQFEFSGEIGEQFSIQVSLGEYRIAQAFTI</sequence>
<dbReference type="AlphaFoldDB" id="A0A1E5QDJ3"/>
<dbReference type="STRING" id="1781255.BH720_25335"/>
<proteinExistence type="predicted"/>
<dbReference type="Pfam" id="PF08852">
    <property type="entry name" value="DUF1822"/>
    <property type="match status" value="1"/>
</dbReference>
<evidence type="ECO:0000313" key="1">
    <source>
        <dbReference type="EMBL" id="OEJ72403.1"/>
    </source>
</evidence>
<dbReference type="OrthoDB" id="512705at2"/>
<dbReference type="RefSeq" id="WP_069970010.1">
    <property type="nucleotide sequence ID" value="NZ_CM124774.1"/>
</dbReference>